<name>A0A836P593_XANVA</name>
<organism evidence="2">
    <name type="scientific">Xanthomonas vasicola pv. vasculorum NCPPB 890</name>
    <dbReference type="NCBI Taxonomy" id="1184265"/>
    <lineage>
        <taxon>Bacteria</taxon>
        <taxon>Pseudomonadati</taxon>
        <taxon>Pseudomonadota</taxon>
        <taxon>Gammaproteobacteria</taxon>
        <taxon>Lysobacterales</taxon>
        <taxon>Lysobacteraceae</taxon>
        <taxon>Xanthomonas</taxon>
    </lineage>
</organism>
<feature type="region of interest" description="Disordered" evidence="1">
    <location>
        <begin position="92"/>
        <end position="128"/>
    </location>
</feature>
<dbReference type="RefSeq" id="WP_010367903.1">
    <property type="nucleotide sequence ID" value="NZ_AKBN02000001.1"/>
</dbReference>
<dbReference type="GeneID" id="69688380"/>
<accession>A0A836P593</accession>
<gene>
    <name evidence="2" type="ORF">A11K_0102665</name>
</gene>
<evidence type="ECO:0000313" key="2">
    <source>
        <dbReference type="EMBL" id="KFA03586.1"/>
    </source>
</evidence>
<comment type="caution">
    <text evidence="2">The sequence shown here is derived from an EMBL/GenBank/DDBJ whole genome shotgun (WGS) entry which is preliminary data.</text>
</comment>
<feature type="region of interest" description="Disordered" evidence="1">
    <location>
        <begin position="1"/>
        <end position="70"/>
    </location>
</feature>
<dbReference type="EMBL" id="AKBN01000121">
    <property type="protein sequence ID" value="KFA03586.1"/>
    <property type="molecule type" value="Genomic_DNA"/>
</dbReference>
<sequence length="270" mass="29410">MIRRIFPRSLPPSVPSTHRTTHNHADAASANAAPVTDTATHGPRLRPAPPRRRRRSMGSLDTLDDFDATEQEDAEATRACALRGRVSVAIARPEGKEQHQGDQHGGGGNTHADDPQAGRWQGASPVEVDDSARARIDGVIDRYASTSSSDPAVRRHALAAALVELRAISVVHPATASLTTMVWKLMRAHLHSSGANASTENLQALRKRLIELVAADPEPTPALRNFHLLLPLILLNAEKPRRRVDRATAITRLNTLLIEHPERATQEVRA</sequence>
<protein>
    <submittedName>
        <fullName evidence="2">4-hydroxyphenylacetate catabolism regulator HpaA</fullName>
    </submittedName>
</protein>
<reference evidence="2" key="1">
    <citation type="submission" date="2012-05" db="EMBL/GenBank/DDBJ databases">
        <authorList>
            <person name="Studholme D.J."/>
            <person name="Wasukira A."/>
            <person name="Grant M."/>
        </authorList>
    </citation>
    <scope>NUCLEOTIDE SEQUENCE [LARGE SCALE GENOMIC DNA]</scope>
    <source>
        <strain evidence="2">NCPPB 890</strain>
    </source>
</reference>
<feature type="compositionally biased region" description="Basic and acidic residues" evidence="1">
    <location>
        <begin position="93"/>
        <end position="102"/>
    </location>
</feature>
<proteinExistence type="predicted"/>
<evidence type="ECO:0000256" key="1">
    <source>
        <dbReference type="SAM" id="MobiDB-lite"/>
    </source>
</evidence>
<feature type="compositionally biased region" description="Low complexity" evidence="1">
    <location>
        <begin position="26"/>
        <end position="39"/>
    </location>
</feature>
<dbReference type="AlphaFoldDB" id="A0A836P593"/>